<dbReference type="GO" id="GO:0005737">
    <property type="term" value="C:cytoplasm"/>
    <property type="evidence" value="ECO:0007669"/>
    <property type="project" value="TreeGrafter"/>
</dbReference>
<dbReference type="InterPro" id="IPR032095">
    <property type="entry name" value="Sacchrp_dh-like_C"/>
</dbReference>
<dbReference type="OrthoDB" id="10059875at2759"/>
<dbReference type="AlphaFoldDB" id="F4RWU2"/>
<gene>
    <name evidence="4" type="ORF">MELLADRAFT_90413</name>
</gene>
<evidence type="ECO:0000313" key="5">
    <source>
        <dbReference type="Proteomes" id="UP000001072"/>
    </source>
</evidence>
<dbReference type="EMBL" id="GL883126">
    <property type="protein sequence ID" value="EGG03085.1"/>
    <property type="molecule type" value="Genomic_DNA"/>
</dbReference>
<keyword evidence="1" id="KW-0560">Oxidoreductase</keyword>
<dbReference type="InterPro" id="IPR007886">
    <property type="entry name" value="AlaDH/PNT_N"/>
</dbReference>
<dbReference type="eggNOG" id="KOG0172">
    <property type="taxonomic scope" value="Eukaryota"/>
</dbReference>
<dbReference type="KEGG" id="mlr:MELLADRAFT_90413"/>
<dbReference type="PANTHER" id="PTHR11133:SF22">
    <property type="entry name" value="ALPHA-AMINOADIPIC SEMIALDEHYDE SYNTHASE, MITOCHONDRIAL"/>
    <property type="match status" value="1"/>
</dbReference>
<evidence type="ECO:0000256" key="2">
    <source>
        <dbReference type="ARBA" id="ARBA00023154"/>
    </source>
</evidence>
<keyword evidence="2" id="KW-0028">Amino-acid biosynthesis</keyword>
<organism evidence="5">
    <name type="scientific">Melampsora larici-populina (strain 98AG31 / pathotype 3-4-7)</name>
    <name type="common">Poplar leaf rust fungus</name>
    <dbReference type="NCBI Taxonomy" id="747676"/>
    <lineage>
        <taxon>Eukaryota</taxon>
        <taxon>Fungi</taxon>
        <taxon>Dikarya</taxon>
        <taxon>Basidiomycota</taxon>
        <taxon>Pucciniomycotina</taxon>
        <taxon>Pucciniomycetes</taxon>
        <taxon>Pucciniales</taxon>
        <taxon>Melampsoraceae</taxon>
        <taxon>Melampsora</taxon>
    </lineage>
</organism>
<dbReference type="STRING" id="747676.F4RWU2"/>
<dbReference type="Pfam" id="PF16653">
    <property type="entry name" value="Sacchrp_dh_C"/>
    <property type="match status" value="1"/>
</dbReference>
<dbReference type="Pfam" id="PF05222">
    <property type="entry name" value="AlaDh_PNT_N"/>
    <property type="match status" value="1"/>
</dbReference>
<keyword evidence="2" id="KW-0457">Lysine biosynthesis</keyword>
<feature type="domain" description="Alanine dehydrogenase/pyridine nucleotide transhydrogenase N-terminal" evidence="3">
    <location>
        <begin position="30"/>
        <end position="177"/>
    </location>
</feature>
<dbReference type="SUPFAM" id="SSF51735">
    <property type="entry name" value="NAD(P)-binding Rossmann-fold domains"/>
    <property type="match status" value="1"/>
</dbReference>
<dbReference type="Gene3D" id="3.30.360.10">
    <property type="entry name" value="Dihydrodipicolinate Reductase, domain 2"/>
    <property type="match status" value="1"/>
</dbReference>
<dbReference type="Gene3D" id="3.40.50.720">
    <property type="entry name" value="NAD(P)-binding Rossmann-like Domain"/>
    <property type="match status" value="3"/>
</dbReference>
<evidence type="ECO:0000256" key="1">
    <source>
        <dbReference type="ARBA" id="ARBA00023002"/>
    </source>
</evidence>
<dbReference type="VEuPathDB" id="FungiDB:MELLADRAFT_90413"/>
<dbReference type="InterPro" id="IPR051168">
    <property type="entry name" value="AASS"/>
</dbReference>
<dbReference type="GeneID" id="18935555"/>
<dbReference type="GO" id="GO:0019878">
    <property type="term" value="P:lysine biosynthetic process via aminoadipic acid"/>
    <property type="evidence" value="ECO:0007669"/>
    <property type="project" value="TreeGrafter"/>
</dbReference>
<keyword evidence="5" id="KW-1185">Reference proteome</keyword>
<reference evidence="5" key="1">
    <citation type="journal article" date="2011" name="Proc. Natl. Acad. Sci. U.S.A.">
        <title>Obligate biotrophy features unraveled by the genomic analysis of rust fungi.</title>
        <authorList>
            <person name="Duplessis S."/>
            <person name="Cuomo C.A."/>
            <person name="Lin Y.-C."/>
            <person name="Aerts A."/>
            <person name="Tisserant E."/>
            <person name="Veneault-Fourrey C."/>
            <person name="Joly D.L."/>
            <person name="Hacquard S."/>
            <person name="Amselem J."/>
            <person name="Cantarel B.L."/>
            <person name="Chiu R."/>
            <person name="Coutinho P.M."/>
            <person name="Feau N."/>
            <person name="Field M."/>
            <person name="Frey P."/>
            <person name="Gelhaye E."/>
            <person name="Goldberg J."/>
            <person name="Grabherr M.G."/>
            <person name="Kodira C.D."/>
            <person name="Kohler A."/>
            <person name="Kuees U."/>
            <person name="Lindquist E.A."/>
            <person name="Lucas S.M."/>
            <person name="Mago R."/>
            <person name="Mauceli E."/>
            <person name="Morin E."/>
            <person name="Murat C."/>
            <person name="Pangilinan J.L."/>
            <person name="Park R."/>
            <person name="Pearson M."/>
            <person name="Quesneville H."/>
            <person name="Rouhier N."/>
            <person name="Sakthikumar S."/>
            <person name="Salamov A.A."/>
            <person name="Schmutz J."/>
            <person name="Selles B."/>
            <person name="Shapiro H."/>
            <person name="Tanguay P."/>
            <person name="Tuskan G.A."/>
            <person name="Henrissat B."/>
            <person name="Van de Peer Y."/>
            <person name="Rouze P."/>
            <person name="Ellis J.G."/>
            <person name="Dodds P.N."/>
            <person name="Schein J.E."/>
            <person name="Zhong S."/>
            <person name="Hamelin R.C."/>
            <person name="Grigoriev I.V."/>
            <person name="Szabo L.J."/>
            <person name="Martin F."/>
        </authorList>
    </citation>
    <scope>NUCLEOTIDE SEQUENCE [LARGE SCALE GENOMIC DNA]</scope>
    <source>
        <strain evidence="5">98AG31 / pathotype 3-4-7</strain>
    </source>
</reference>
<dbReference type="SMART" id="SM01003">
    <property type="entry name" value="AlaDh_PNT_N"/>
    <property type="match status" value="1"/>
</dbReference>
<dbReference type="RefSeq" id="XP_007413545.1">
    <property type="nucleotide sequence ID" value="XM_007413483.1"/>
</dbReference>
<dbReference type="PANTHER" id="PTHR11133">
    <property type="entry name" value="SACCHAROPINE DEHYDROGENASE"/>
    <property type="match status" value="1"/>
</dbReference>
<dbReference type="Pfam" id="PF03435">
    <property type="entry name" value="Sacchrp_dh_NADP"/>
    <property type="match status" value="1"/>
</dbReference>
<dbReference type="Proteomes" id="UP000001072">
    <property type="component" value="Unassembled WGS sequence"/>
</dbReference>
<dbReference type="HOGENOM" id="CLU_005231_0_0_1"/>
<sequence>MRLLSYLNQTRTRTRTRTFLTSNRLPIQLLIKAEATSRLWERRTPLVPDDITHLFDSLGSQSINIKLESSQKRIFDDQSYEKVGAQIVPPGTADGDADLILAIKEISINDLNPTSSTKPNHKRTYCFFSHTHKGQSYNVPLLQKMVSSGDRFIDWELLTNPHSGSRTVSFGRLAGLVGAAEALSGLGLACLRHGVSTPFLNLARPYTFNSEVELMNAIGRLRDRIHREGYNGDHPISVVITGSTGRVGKGAVEVLDQVGIQWATDLNEFRQMAKDEEGHHRQHKIIGYKLGLEDHLIRLDDSNSPFDRQLYNSSPELFRSTFSKTIDTDSCGFVCGIDKVAPWTNLLINGSYWSSEFPRLLNSTDLISLLQDQTINRMWSVADISCDFKGGLEFVERATSIEDPYAYLGVSQDHQRIEEVPWRHPASTLQLISIEILPTELAKDASIAFSKAVVPYIKAFVETNEDLNHQLDSATICSDGKLKPAHESLQALITIDDTPRKVVLFGSGMVALPAIQTLLSDPKVEVILASQFESEANELKSKCGPEAESRIKVVRIDVMNDEEGLRELMKSARVVVSLLPARMHPVIARHCIESNVHLVTASYISKEMEGFHQEAKERKLMFLNELGLDPGIDHMSAIQMIKKYQRKGYMIKSFVSFCGGLPEFRDRLIGYRFSWSPRGVLEALKNPAKFKLMGKSYEIEGQDLVKKRFDKIGKSLFNGRYKLEGLANRDSLSYIEKYGLRFDELDSMMRGTLRYEGFGEVMEVVGNLGLLSDQRWPSFEKMKVAEQMKDRKVLKVLEELEILKAGKLNVLEDQTHQSPIEWLSEVLSNKLKYRSGERDMVLMNHEIRIEREGQTKRVKMCLEEKGEAMSRTVGCPIGIGALIILNEEAKMEKMERGVIRPIEDEFSLMVLDRLEKVGIKLNEEVMKNEELGIEDRLIQRVVGLRNMLYIKVYFCGGGGGGSCC</sequence>
<dbReference type="InParanoid" id="F4RWU2"/>
<dbReference type="GO" id="GO:0004753">
    <property type="term" value="F:saccharopine dehydrogenase activity"/>
    <property type="evidence" value="ECO:0007669"/>
    <property type="project" value="TreeGrafter"/>
</dbReference>
<dbReference type="SUPFAM" id="SSF52283">
    <property type="entry name" value="Formate/glycerate dehydrogenase catalytic domain-like"/>
    <property type="match status" value="1"/>
</dbReference>
<evidence type="ECO:0000259" key="3">
    <source>
        <dbReference type="SMART" id="SM01003"/>
    </source>
</evidence>
<evidence type="ECO:0000313" key="4">
    <source>
        <dbReference type="EMBL" id="EGG03085.1"/>
    </source>
</evidence>
<accession>F4RWU2</accession>
<dbReference type="SUPFAM" id="SSF55347">
    <property type="entry name" value="Glyceraldehyde-3-phosphate dehydrogenase-like, C-terminal domain"/>
    <property type="match status" value="1"/>
</dbReference>
<proteinExistence type="predicted"/>
<dbReference type="InterPro" id="IPR036291">
    <property type="entry name" value="NAD(P)-bd_dom_sf"/>
</dbReference>
<dbReference type="InterPro" id="IPR005097">
    <property type="entry name" value="Sacchrp_dh_NADP-bd"/>
</dbReference>
<name>F4RWU2_MELLP</name>
<protein>
    <recommendedName>
        <fullName evidence="3">Alanine dehydrogenase/pyridine nucleotide transhydrogenase N-terminal domain-containing protein</fullName>
    </recommendedName>
</protein>